<dbReference type="PROSITE" id="PS51257">
    <property type="entry name" value="PROKAR_LIPOPROTEIN"/>
    <property type="match status" value="1"/>
</dbReference>
<dbReference type="OrthoDB" id="8613968at2"/>
<sequence>MNKLWLPALAFFLSACSFTPKPYISDEYQKYKVSDLKVPERPHVLKLETEFTRNGKPLPAVRPELTQAVNQALNETKVAVSVPQSEATLKIYANNIVNMKNAIESGIGTGVTFGLAGNTVRDDYTFICSYSHGNQELSKAEFDHAIVSNIGARAAPIGLIPQKNLQQAFFAVTKDVVVNCLGDLQKKGFLLP</sequence>
<dbReference type="EMBL" id="UGRS01000001">
    <property type="protein sequence ID" value="SUA36613.1"/>
    <property type="molecule type" value="Genomic_DNA"/>
</dbReference>
<protein>
    <recommendedName>
        <fullName evidence="3">Lipoprotein</fullName>
    </recommendedName>
</protein>
<evidence type="ECO:0008006" key="3">
    <source>
        <dbReference type="Google" id="ProtNLM"/>
    </source>
</evidence>
<accession>A0A378WJG8</accession>
<dbReference type="Proteomes" id="UP000254055">
    <property type="component" value="Unassembled WGS sequence"/>
</dbReference>
<evidence type="ECO:0000313" key="1">
    <source>
        <dbReference type="EMBL" id="SUA36613.1"/>
    </source>
</evidence>
<organism evidence="1 2">
    <name type="scientific">Neisseria zoodegmatis</name>
    <dbReference type="NCBI Taxonomy" id="326523"/>
    <lineage>
        <taxon>Bacteria</taxon>
        <taxon>Pseudomonadati</taxon>
        <taxon>Pseudomonadota</taxon>
        <taxon>Betaproteobacteria</taxon>
        <taxon>Neisseriales</taxon>
        <taxon>Neisseriaceae</taxon>
        <taxon>Neisseria</taxon>
    </lineage>
</organism>
<gene>
    <name evidence="1" type="ORF">NCTC12229_01034</name>
</gene>
<dbReference type="RefSeq" id="WP_115133788.1">
    <property type="nucleotide sequence ID" value="NZ_UGRS01000001.1"/>
</dbReference>
<dbReference type="AlphaFoldDB" id="A0A378WJG8"/>
<evidence type="ECO:0000313" key="2">
    <source>
        <dbReference type="Proteomes" id="UP000254055"/>
    </source>
</evidence>
<reference evidence="1 2" key="1">
    <citation type="submission" date="2018-06" db="EMBL/GenBank/DDBJ databases">
        <authorList>
            <consortium name="Pathogen Informatics"/>
            <person name="Doyle S."/>
        </authorList>
    </citation>
    <scope>NUCLEOTIDE SEQUENCE [LARGE SCALE GENOMIC DNA]</scope>
    <source>
        <strain evidence="1 2">NCTC12229</strain>
    </source>
</reference>
<name>A0A378WJG8_9NEIS</name>
<proteinExistence type="predicted"/>